<accession>A0AAE0EC50</accession>
<reference evidence="6" key="1">
    <citation type="journal article" date="2023" name="Plant J.">
        <title>Genome sequences and population genomics provide insights into the demographic history, inbreeding, and mutation load of two 'living fossil' tree species of Dipteronia.</title>
        <authorList>
            <person name="Feng Y."/>
            <person name="Comes H.P."/>
            <person name="Chen J."/>
            <person name="Zhu S."/>
            <person name="Lu R."/>
            <person name="Zhang X."/>
            <person name="Li P."/>
            <person name="Qiu J."/>
            <person name="Olsen K.M."/>
            <person name="Qiu Y."/>
        </authorList>
    </citation>
    <scope>NUCLEOTIDE SEQUENCE</scope>
    <source>
        <strain evidence="6">NBL</strain>
    </source>
</reference>
<dbReference type="PANTHER" id="PTHR48104:SF7">
    <property type="entry name" value="METACASPASE-9"/>
    <property type="match status" value="1"/>
</dbReference>
<dbReference type="Pfam" id="PF00656">
    <property type="entry name" value="Peptidase_C14"/>
    <property type="match status" value="1"/>
</dbReference>
<feature type="compositionally biased region" description="Polar residues" evidence="2">
    <location>
        <begin position="21"/>
        <end position="37"/>
    </location>
</feature>
<dbReference type="AlphaFoldDB" id="A0AAE0EC50"/>
<feature type="domain" description="Peptidase C14 caspase" evidence="5">
    <location>
        <begin position="55"/>
        <end position="171"/>
    </location>
</feature>
<sequence>MVVMVLLTSWEVVSARELSDRQSGTVKPSLHRNSASLRESPPAPAAPVYPKRKAKKAVLVGCNYPNTKNELHGCINDVVAMKEVLIERFRFEPSGIELLTDATRPGSNLVMPTGANIKAALKRMVDGAEAGDVLFFHYSGRETRIPSMKPGCPFRQDEAIVPTDFNLITDQKDVVKALGFGSLLSTNCGRLRRYIYSFVMDKFDIDTLSVELYGKMFNLSTNVYSQIMENSRQPISLDGGIKQIKELIEIYKGTSMGIKVNVLIEKMKILRSADDEFKITFMLFVIGTVLCSQGGIYIFYLHHVKWNTLLVDRSKIPVTAWTNDIIKKFTKWLQQQGGLESTKLSSHFINVVKIDGGANSKFNVGNENILHVVTNMDGRLKLVEASLNEIMKANGKDATNMVANKSRVDDGGFIVQEVNHNFIDVSSKDDKSISKANKKMKSFSPSRTASSQNHDE</sequence>
<keyword evidence="4" id="KW-0732">Signal</keyword>
<dbReference type="GO" id="GO:0005737">
    <property type="term" value="C:cytoplasm"/>
    <property type="evidence" value="ECO:0007669"/>
    <property type="project" value="TreeGrafter"/>
</dbReference>
<comment type="caution">
    <text evidence="6">The sequence shown here is derived from an EMBL/GenBank/DDBJ whole genome shotgun (WGS) entry which is preliminary data.</text>
</comment>
<proteinExistence type="inferred from homology"/>
<gene>
    <name evidence="6" type="ORF">Dsin_015020</name>
</gene>
<evidence type="ECO:0000256" key="1">
    <source>
        <dbReference type="ARBA" id="ARBA00009005"/>
    </source>
</evidence>
<dbReference type="GO" id="GO:0006508">
    <property type="term" value="P:proteolysis"/>
    <property type="evidence" value="ECO:0007669"/>
    <property type="project" value="InterPro"/>
</dbReference>
<dbReference type="GO" id="GO:0004197">
    <property type="term" value="F:cysteine-type endopeptidase activity"/>
    <property type="evidence" value="ECO:0007669"/>
    <property type="project" value="InterPro"/>
</dbReference>
<evidence type="ECO:0000313" key="7">
    <source>
        <dbReference type="Proteomes" id="UP001281410"/>
    </source>
</evidence>
<dbReference type="Gene3D" id="3.40.50.12660">
    <property type="match status" value="1"/>
</dbReference>
<keyword evidence="3" id="KW-0472">Membrane</keyword>
<evidence type="ECO:0000313" key="6">
    <source>
        <dbReference type="EMBL" id="KAK3221050.1"/>
    </source>
</evidence>
<evidence type="ECO:0000256" key="2">
    <source>
        <dbReference type="SAM" id="MobiDB-lite"/>
    </source>
</evidence>
<name>A0AAE0EC50_9ROSI</name>
<protein>
    <recommendedName>
        <fullName evidence="5">Peptidase C14 caspase domain-containing protein</fullName>
    </recommendedName>
</protein>
<dbReference type="InterPro" id="IPR011600">
    <property type="entry name" value="Pept_C14_caspase"/>
</dbReference>
<evidence type="ECO:0000259" key="5">
    <source>
        <dbReference type="Pfam" id="PF00656"/>
    </source>
</evidence>
<evidence type="ECO:0000256" key="4">
    <source>
        <dbReference type="SAM" id="SignalP"/>
    </source>
</evidence>
<feature type="transmembrane region" description="Helical" evidence="3">
    <location>
        <begin position="279"/>
        <end position="300"/>
    </location>
</feature>
<feature type="chain" id="PRO_5042151190" description="Peptidase C14 caspase domain-containing protein" evidence="4">
    <location>
        <begin position="16"/>
        <end position="456"/>
    </location>
</feature>
<comment type="similarity">
    <text evidence="1">Belongs to the peptidase C14B family.</text>
</comment>
<dbReference type="Proteomes" id="UP001281410">
    <property type="component" value="Unassembled WGS sequence"/>
</dbReference>
<keyword evidence="7" id="KW-1185">Reference proteome</keyword>
<keyword evidence="3" id="KW-1133">Transmembrane helix</keyword>
<feature type="signal peptide" evidence="4">
    <location>
        <begin position="1"/>
        <end position="15"/>
    </location>
</feature>
<feature type="region of interest" description="Disordered" evidence="2">
    <location>
        <begin position="21"/>
        <end position="48"/>
    </location>
</feature>
<dbReference type="PANTHER" id="PTHR48104">
    <property type="entry name" value="METACASPASE-4"/>
    <property type="match status" value="1"/>
</dbReference>
<keyword evidence="3" id="KW-0812">Transmembrane</keyword>
<dbReference type="EMBL" id="JANJYJ010000004">
    <property type="protein sequence ID" value="KAK3221050.1"/>
    <property type="molecule type" value="Genomic_DNA"/>
</dbReference>
<dbReference type="InterPro" id="IPR050452">
    <property type="entry name" value="Metacaspase"/>
</dbReference>
<feature type="compositionally biased region" description="Polar residues" evidence="2">
    <location>
        <begin position="443"/>
        <end position="456"/>
    </location>
</feature>
<organism evidence="6 7">
    <name type="scientific">Dipteronia sinensis</name>
    <dbReference type="NCBI Taxonomy" id="43782"/>
    <lineage>
        <taxon>Eukaryota</taxon>
        <taxon>Viridiplantae</taxon>
        <taxon>Streptophyta</taxon>
        <taxon>Embryophyta</taxon>
        <taxon>Tracheophyta</taxon>
        <taxon>Spermatophyta</taxon>
        <taxon>Magnoliopsida</taxon>
        <taxon>eudicotyledons</taxon>
        <taxon>Gunneridae</taxon>
        <taxon>Pentapetalae</taxon>
        <taxon>rosids</taxon>
        <taxon>malvids</taxon>
        <taxon>Sapindales</taxon>
        <taxon>Sapindaceae</taxon>
        <taxon>Hippocastanoideae</taxon>
        <taxon>Acereae</taxon>
        <taxon>Dipteronia</taxon>
    </lineage>
</organism>
<evidence type="ECO:0000256" key="3">
    <source>
        <dbReference type="SAM" id="Phobius"/>
    </source>
</evidence>
<feature type="region of interest" description="Disordered" evidence="2">
    <location>
        <begin position="427"/>
        <end position="456"/>
    </location>
</feature>